<dbReference type="Pfam" id="PF00887">
    <property type="entry name" value="ACBP"/>
    <property type="match status" value="1"/>
</dbReference>
<dbReference type="GO" id="GO:0005737">
    <property type="term" value="C:cytoplasm"/>
    <property type="evidence" value="ECO:0007669"/>
    <property type="project" value="TreeGrafter"/>
</dbReference>
<dbReference type="PRINTS" id="PR00689">
    <property type="entry name" value="ACOABINDINGP"/>
</dbReference>
<dbReference type="InterPro" id="IPR014352">
    <property type="entry name" value="FERM/acyl-CoA-bd_prot_sf"/>
</dbReference>
<dbReference type="PROSITE" id="PS51228">
    <property type="entry name" value="ACB_2"/>
    <property type="match status" value="1"/>
</dbReference>
<keyword evidence="3" id="KW-0812">Transmembrane</keyword>
<dbReference type="SUPFAM" id="SSF47027">
    <property type="entry name" value="Acyl-CoA binding protein"/>
    <property type="match status" value="1"/>
</dbReference>
<feature type="compositionally biased region" description="Polar residues" evidence="2">
    <location>
        <begin position="200"/>
        <end position="213"/>
    </location>
</feature>
<keyword evidence="3" id="KW-0472">Membrane</keyword>
<evidence type="ECO:0000256" key="3">
    <source>
        <dbReference type="SAM" id="Phobius"/>
    </source>
</evidence>
<keyword evidence="1" id="KW-0446">Lipid-binding</keyword>
<keyword evidence="3" id="KW-1133">Transmembrane helix</keyword>
<comment type="caution">
    <text evidence="5">The sequence shown here is derived from an EMBL/GenBank/DDBJ whole genome shotgun (WGS) entry which is preliminary data.</text>
</comment>
<evidence type="ECO:0000313" key="6">
    <source>
        <dbReference type="Proteomes" id="UP000827092"/>
    </source>
</evidence>
<evidence type="ECO:0000259" key="4">
    <source>
        <dbReference type="PROSITE" id="PS51228"/>
    </source>
</evidence>
<feature type="transmembrane region" description="Helical" evidence="3">
    <location>
        <begin position="348"/>
        <end position="366"/>
    </location>
</feature>
<gene>
    <name evidence="5" type="ORF">JTE90_026391</name>
</gene>
<evidence type="ECO:0000256" key="2">
    <source>
        <dbReference type="SAM" id="MobiDB-lite"/>
    </source>
</evidence>
<feature type="compositionally biased region" description="Polar residues" evidence="2">
    <location>
        <begin position="254"/>
        <end position="272"/>
    </location>
</feature>
<dbReference type="PROSITE" id="PS00880">
    <property type="entry name" value="ACB_1"/>
    <property type="match status" value="1"/>
</dbReference>
<sequence length="373" mass="41445">MAVANTEEKFLSAVEIIRSLPKSGSIQPSNDTKLKFYSYFKQATEGPCDAPKPSFWEVVNKAKWDAWSRLGNMSREEAMKKYVEEFVRTIQQYSLDDLDDPSLINEYSSLMGPYIEYAPKHIQDNYMLMNGKKTLNNNSEDYSEAGIPSNGNSSKNYSNDYHKPAADYPLNGHSVNGNDSDSDEFSDTLERVNDEDSPEDSTSNNKPLNNNDPLISAKGPNIVNVRGGNYQRFPTGRTGDSASAGPSGNGGNHMPQQPRGSSNQPSASSSTLMGGGGGRRGGDPNSELSSEVGEQLAMAVIRLQHIMEQVVVRLDSLETLLTQRTRTTMQVSNKKSSRWSIFGISPKLAVLIFAWPFIAQYLMYLIRKRQRQR</sequence>
<dbReference type="FunFam" id="1.20.80.10:FF:000010">
    <property type="entry name" value="Acyl-CoA-binding domain-containing protein 5"/>
    <property type="match status" value="1"/>
</dbReference>
<dbReference type="PANTHER" id="PTHR23310:SF77">
    <property type="entry name" value="LD25952P"/>
    <property type="match status" value="1"/>
</dbReference>
<dbReference type="GO" id="GO:0006631">
    <property type="term" value="P:fatty acid metabolic process"/>
    <property type="evidence" value="ECO:0007669"/>
    <property type="project" value="TreeGrafter"/>
</dbReference>
<dbReference type="Gene3D" id="1.20.80.10">
    <property type="match status" value="1"/>
</dbReference>
<dbReference type="Proteomes" id="UP000827092">
    <property type="component" value="Unassembled WGS sequence"/>
</dbReference>
<feature type="compositionally biased region" description="Polar residues" evidence="2">
    <location>
        <begin position="149"/>
        <end position="159"/>
    </location>
</feature>
<reference evidence="5 6" key="1">
    <citation type="journal article" date="2022" name="Nat. Ecol. Evol.">
        <title>A masculinizing supergene underlies an exaggerated male reproductive morph in a spider.</title>
        <authorList>
            <person name="Hendrickx F."/>
            <person name="De Corte Z."/>
            <person name="Sonet G."/>
            <person name="Van Belleghem S.M."/>
            <person name="Kostlbacher S."/>
            <person name="Vangestel C."/>
        </authorList>
    </citation>
    <scope>NUCLEOTIDE SEQUENCE [LARGE SCALE GENOMIC DNA]</scope>
    <source>
        <strain evidence="5">W744_W776</strain>
    </source>
</reference>
<dbReference type="GO" id="GO:0019915">
    <property type="term" value="P:lipid storage"/>
    <property type="evidence" value="ECO:0007669"/>
    <property type="project" value="UniProtKB-ARBA"/>
</dbReference>
<accession>A0AAV6VGA8</accession>
<dbReference type="PANTHER" id="PTHR23310">
    <property type="entry name" value="ACYL-COA-BINDING PROTEIN, ACBP"/>
    <property type="match status" value="1"/>
</dbReference>
<dbReference type="EMBL" id="JAFNEN010000099">
    <property type="protein sequence ID" value="KAG8194746.1"/>
    <property type="molecule type" value="Genomic_DNA"/>
</dbReference>
<dbReference type="GO" id="GO:0000062">
    <property type="term" value="F:fatty-acyl-CoA binding"/>
    <property type="evidence" value="ECO:0007669"/>
    <property type="project" value="InterPro"/>
</dbReference>
<evidence type="ECO:0000313" key="5">
    <source>
        <dbReference type="EMBL" id="KAG8194746.1"/>
    </source>
</evidence>
<dbReference type="AlphaFoldDB" id="A0AAV6VGA8"/>
<name>A0AAV6VGA8_9ARAC</name>
<dbReference type="InterPro" id="IPR000582">
    <property type="entry name" value="Acyl-CoA-binding_protein"/>
</dbReference>
<dbReference type="InterPro" id="IPR022408">
    <property type="entry name" value="Acyl-CoA-binding_prot_CS"/>
</dbReference>
<feature type="region of interest" description="Disordered" evidence="2">
    <location>
        <begin position="139"/>
        <end position="291"/>
    </location>
</feature>
<feature type="domain" description="ACB" evidence="4">
    <location>
        <begin position="6"/>
        <end position="95"/>
    </location>
</feature>
<keyword evidence="6" id="KW-1185">Reference proteome</keyword>
<evidence type="ECO:0000256" key="1">
    <source>
        <dbReference type="ARBA" id="ARBA00023121"/>
    </source>
</evidence>
<dbReference type="InterPro" id="IPR035984">
    <property type="entry name" value="Acyl-CoA-binding_sf"/>
</dbReference>
<proteinExistence type="predicted"/>
<organism evidence="5 6">
    <name type="scientific">Oedothorax gibbosus</name>
    <dbReference type="NCBI Taxonomy" id="931172"/>
    <lineage>
        <taxon>Eukaryota</taxon>
        <taxon>Metazoa</taxon>
        <taxon>Ecdysozoa</taxon>
        <taxon>Arthropoda</taxon>
        <taxon>Chelicerata</taxon>
        <taxon>Arachnida</taxon>
        <taxon>Araneae</taxon>
        <taxon>Araneomorphae</taxon>
        <taxon>Entelegynae</taxon>
        <taxon>Araneoidea</taxon>
        <taxon>Linyphiidae</taxon>
        <taxon>Erigoninae</taxon>
        <taxon>Oedothorax</taxon>
    </lineage>
</organism>
<protein>
    <recommendedName>
        <fullName evidence="4">ACB domain-containing protein</fullName>
    </recommendedName>
</protein>